<evidence type="ECO:0000256" key="14">
    <source>
        <dbReference type="ARBA" id="ARBA00023136"/>
    </source>
</evidence>
<evidence type="ECO:0000259" key="18">
    <source>
        <dbReference type="PROSITE" id="PS50885"/>
    </source>
</evidence>
<comment type="catalytic activity">
    <reaction evidence="1">
        <text>ATP + protein L-histidine = ADP + protein N-phospho-L-histidine.</text>
        <dbReference type="EC" id="2.7.13.3"/>
    </reaction>
</comment>
<keyword evidence="12 16" id="KW-1133">Transmembrane helix</keyword>
<organism evidence="19 20">
    <name type="scientific">Citrobacter youngae ATCC 29220</name>
    <dbReference type="NCBI Taxonomy" id="500640"/>
    <lineage>
        <taxon>Bacteria</taxon>
        <taxon>Pseudomonadati</taxon>
        <taxon>Pseudomonadota</taxon>
        <taxon>Gammaproteobacteria</taxon>
        <taxon>Enterobacterales</taxon>
        <taxon>Enterobacteriaceae</taxon>
        <taxon>Citrobacter</taxon>
        <taxon>Citrobacter freundii complex</taxon>
    </lineage>
</organism>
<evidence type="ECO:0000256" key="3">
    <source>
        <dbReference type="ARBA" id="ARBA00012438"/>
    </source>
</evidence>
<dbReference type="PROSITE" id="PS50109">
    <property type="entry name" value="HIS_KIN"/>
    <property type="match status" value="1"/>
</dbReference>
<dbReference type="InterPro" id="IPR036097">
    <property type="entry name" value="HisK_dim/P_sf"/>
</dbReference>
<evidence type="ECO:0000256" key="7">
    <source>
        <dbReference type="ARBA" id="ARBA00022679"/>
    </source>
</evidence>
<evidence type="ECO:0000259" key="17">
    <source>
        <dbReference type="PROSITE" id="PS50109"/>
    </source>
</evidence>
<keyword evidence="13" id="KW-0902">Two-component regulatory system</keyword>
<feature type="domain" description="Histidine kinase" evidence="17">
    <location>
        <begin position="152"/>
        <end position="360"/>
    </location>
</feature>
<dbReference type="InterPro" id="IPR005467">
    <property type="entry name" value="His_kinase_dom"/>
</dbReference>
<name>D4BKK4_9ENTR</name>
<dbReference type="InterPro" id="IPR003594">
    <property type="entry name" value="HATPase_dom"/>
</dbReference>
<evidence type="ECO:0000256" key="4">
    <source>
        <dbReference type="ARBA" id="ARBA00022475"/>
    </source>
</evidence>
<evidence type="ECO:0000256" key="5">
    <source>
        <dbReference type="ARBA" id="ARBA00022519"/>
    </source>
</evidence>
<feature type="domain" description="HAMP" evidence="18">
    <location>
        <begin position="92"/>
        <end position="144"/>
    </location>
</feature>
<dbReference type="GO" id="GO:0005524">
    <property type="term" value="F:ATP binding"/>
    <property type="evidence" value="ECO:0007669"/>
    <property type="project" value="UniProtKB-KW"/>
</dbReference>
<evidence type="ECO:0000313" key="20">
    <source>
        <dbReference type="Proteomes" id="UP000003880"/>
    </source>
</evidence>
<dbReference type="InterPro" id="IPR036890">
    <property type="entry name" value="HATPase_C_sf"/>
</dbReference>
<protein>
    <recommendedName>
        <fullName evidence="15">Sensor protein BasS</fullName>
        <ecNumber evidence="3">2.7.13.3</ecNumber>
    </recommendedName>
</protein>
<dbReference type="InterPro" id="IPR004358">
    <property type="entry name" value="Sig_transdc_His_kin-like_C"/>
</dbReference>
<keyword evidence="4" id="KW-1003">Cell membrane</keyword>
<keyword evidence="5" id="KW-0997">Cell inner membrane</keyword>
<dbReference type="SMART" id="SM00388">
    <property type="entry name" value="HisKA"/>
    <property type="match status" value="1"/>
</dbReference>
<dbReference type="NCBIfam" id="NF008025">
    <property type="entry name" value="PRK10755.1"/>
    <property type="match status" value="1"/>
</dbReference>
<dbReference type="SUPFAM" id="SSF47384">
    <property type="entry name" value="Homodimeric domain of signal transducing histidine kinase"/>
    <property type="match status" value="1"/>
</dbReference>
<evidence type="ECO:0000256" key="2">
    <source>
        <dbReference type="ARBA" id="ARBA00004429"/>
    </source>
</evidence>
<dbReference type="Gene3D" id="6.10.340.10">
    <property type="match status" value="1"/>
</dbReference>
<proteinExistence type="predicted"/>
<dbReference type="GO" id="GO:0000155">
    <property type="term" value="F:phosphorelay sensor kinase activity"/>
    <property type="evidence" value="ECO:0007669"/>
    <property type="project" value="InterPro"/>
</dbReference>
<keyword evidence="8 16" id="KW-0812">Transmembrane</keyword>
<keyword evidence="6" id="KW-0597">Phosphoprotein</keyword>
<dbReference type="HOGENOM" id="CLU_000445_89_37_6"/>
<evidence type="ECO:0000256" key="9">
    <source>
        <dbReference type="ARBA" id="ARBA00022741"/>
    </source>
</evidence>
<dbReference type="InterPro" id="IPR003661">
    <property type="entry name" value="HisK_dim/P_dom"/>
</dbReference>
<evidence type="ECO:0000256" key="1">
    <source>
        <dbReference type="ARBA" id="ARBA00000085"/>
    </source>
</evidence>
<dbReference type="InterPro" id="IPR050428">
    <property type="entry name" value="TCS_sensor_his_kinase"/>
</dbReference>
<evidence type="ECO:0000256" key="8">
    <source>
        <dbReference type="ARBA" id="ARBA00022692"/>
    </source>
</evidence>
<keyword evidence="10" id="KW-0418">Kinase</keyword>
<evidence type="ECO:0000256" key="15">
    <source>
        <dbReference type="ARBA" id="ARBA00069661"/>
    </source>
</evidence>
<dbReference type="Pfam" id="PF00512">
    <property type="entry name" value="HisKA"/>
    <property type="match status" value="1"/>
</dbReference>
<dbReference type="Pfam" id="PF00672">
    <property type="entry name" value="HAMP"/>
    <property type="match status" value="1"/>
</dbReference>
<dbReference type="SUPFAM" id="SSF55874">
    <property type="entry name" value="ATPase domain of HSP90 chaperone/DNA topoisomerase II/histidine kinase"/>
    <property type="match status" value="1"/>
</dbReference>
<keyword evidence="11" id="KW-0067">ATP-binding</keyword>
<evidence type="ECO:0000256" key="6">
    <source>
        <dbReference type="ARBA" id="ARBA00022553"/>
    </source>
</evidence>
<dbReference type="PROSITE" id="PS50885">
    <property type="entry name" value="HAMP"/>
    <property type="match status" value="1"/>
</dbReference>
<dbReference type="eggNOG" id="COG0642">
    <property type="taxonomic scope" value="Bacteria"/>
</dbReference>
<keyword evidence="9" id="KW-0547">Nucleotide-binding</keyword>
<accession>D4BKK4</accession>
<dbReference type="PANTHER" id="PTHR45436:SF7">
    <property type="entry name" value="SENSOR PROTEIN BASS"/>
    <property type="match status" value="1"/>
</dbReference>
<dbReference type="InterPro" id="IPR003660">
    <property type="entry name" value="HAMP_dom"/>
</dbReference>
<evidence type="ECO:0000256" key="12">
    <source>
        <dbReference type="ARBA" id="ARBA00022989"/>
    </source>
</evidence>
<dbReference type="EC" id="2.7.13.3" evidence="3"/>
<sequence length="360" mass="40539">MKLLQYLKRPLPLRQRLILTIGLILLVFQLISTFWLWHESTEQIQLFEQALRDNRNNDRHIMHEIREAIASLIVPGIFMVSLTLLICYQAVRRITRPLADLQKELEARAADNLAPIEVHSSTVEIQAVVSALNELVTRLTTTIENERLFTADVAHELRTPLSGVRLHLELLSKVHKVDVTPLIGRLDQMMDSVSQLLQLARVGQSFSAGSYQHVKLLEDVILPSYDELSTMLEQRQQTLLLPQSAADVVVRGDATLLRMLLRNLVENAHRYSPEGTHITISLNTGQNAVIAVEDEGPGIDESKCGELSKAFVRMDSRFGGIGLGLSIVSRITQLHQGHFYLQNRQGTTGTRAWVELAKDQ</sequence>
<dbReference type="PANTHER" id="PTHR45436">
    <property type="entry name" value="SENSOR HISTIDINE KINASE YKOH"/>
    <property type="match status" value="1"/>
</dbReference>
<dbReference type="GO" id="GO:0005886">
    <property type="term" value="C:plasma membrane"/>
    <property type="evidence" value="ECO:0007669"/>
    <property type="project" value="UniProtKB-SubCell"/>
</dbReference>
<dbReference type="Gene3D" id="1.10.287.130">
    <property type="match status" value="1"/>
</dbReference>
<reference evidence="19 20" key="1">
    <citation type="submission" date="2010-02" db="EMBL/GenBank/DDBJ databases">
        <authorList>
            <person name="Weinstock G."/>
            <person name="Sodergren E."/>
            <person name="Clifton S."/>
            <person name="Fulton L."/>
            <person name="Fulton B."/>
            <person name="Courtney L."/>
            <person name="Fronick C."/>
            <person name="Harrison M."/>
            <person name="Strong C."/>
            <person name="Farmer C."/>
            <person name="Delahaunty K."/>
            <person name="Markovic C."/>
            <person name="Hall O."/>
            <person name="Minx P."/>
            <person name="Tomlinson C."/>
            <person name="Mitreva M."/>
            <person name="Nelson J."/>
            <person name="Hou S."/>
            <person name="Wollam A."/>
            <person name="Pepin K.H."/>
            <person name="Johnson M."/>
            <person name="Bhonagiri V."/>
            <person name="Zhang X."/>
            <person name="Suruliraj S."/>
            <person name="Warren W."/>
            <person name="Chinwalla A."/>
            <person name="Mardis E.R."/>
            <person name="Wilson R.K."/>
        </authorList>
    </citation>
    <scope>NUCLEOTIDE SEQUENCE [LARGE SCALE GENOMIC DNA]</scope>
    <source>
        <strain evidence="19 20">ATCC 29220</strain>
    </source>
</reference>
<dbReference type="Gene3D" id="3.30.565.10">
    <property type="entry name" value="Histidine kinase-like ATPase, C-terminal domain"/>
    <property type="match status" value="1"/>
</dbReference>
<dbReference type="AlphaFoldDB" id="D4BKK4"/>
<evidence type="ECO:0000256" key="16">
    <source>
        <dbReference type="SAM" id="Phobius"/>
    </source>
</evidence>
<feature type="transmembrane region" description="Helical" evidence="16">
    <location>
        <begin position="68"/>
        <end position="88"/>
    </location>
</feature>
<evidence type="ECO:0000256" key="10">
    <source>
        <dbReference type="ARBA" id="ARBA00022777"/>
    </source>
</evidence>
<dbReference type="CDD" id="cd00082">
    <property type="entry name" value="HisKA"/>
    <property type="match status" value="1"/>
</dbReference>
<feature type="transmembrane region" description="Helical" evidence="16">
    <location>
        <begin position="17"/>
        <end position="37"/>
    </location>
</feature>
<dbReference type="Pfam" id="PF02518">
    <property type="entry name" value="HATPase_c"/>
    <property type="match status" value="1"/>
</dbReference>
<dbReference type="SMART" id="SM00304">
    <property type="entry name" value="HAMP"/>
    <property type="match status" value="1"/>
</dbReference>
<dbReference type="FunFam" id="1.10.287.130:FF:000026">
    <property type="entry name" value="Two-component system sensor histidine kinase PmrB"/>
    <property type="match status" value="1"/>
</dbReference>
<comment type="caution">
    <text evidence="19">The sequence shown here is derived from an EMBL/GenBank/DDBJ whole genome shotgun (WGS) entry which is preliminary data.</text>
</comment>
<evidence type="ECO:0000256" key="11">
    <source>
        <dbReference type="ARBA" id="ARBA00022840"/>
    </source>
</evidence>
<dbReference type="PRINTS" id="PR00344">
    <property type="entry name" value="BCTRLSENSOR"/>
</dbReference>
<dbReference type="EMBL" id="ABWL02000036">
    <property type="protein sequence ID" value="EFE05430.1"/>
    <property type="molecule type" value="Genomic_DNA"/>
</dbReference>
<dbReference type="SMART" id="SM00387">
    <property type="entry name" value="HATPase_c"/>
    <property type="match status" value="1"/>
</dbReference>
<keyword evidence="14 16" id="KW-0472">Membrane</keyword>
<gene>
    <name evidence="19" type="primary">basS</name>
    <name evidence="19" type="ORF">CIT292_11084</name>
</gene>
<evidence type="ECO:0000313" key="19">
    <source>
        <dbReference type="EMBL" id="EFE05430.1"/>
    </source>
</evidence>
<dbReference type="Proteomes" id="UP000003880">
    <property type="component" value="Unassembled WGS sequence"/>
</dbReference>
<keyword evidence="7 19" id="KW-0808">Transferase</keyword>
<evidence type="ECO:0000256" key="13">
    <source>
        <dbReference type="ARBA" id="ARBA00023012"/>
    </source>
</evidence>
<comment type="subcellular location">
    <subcellularLocation>
        <location evidence="2">Cell inner membrane</location>
        <topology evidence="2">Multi-pass membrane protein</topology>
    </subcellularLocation>
</comment>